<proteinExistence type="predicted"/>
<evidence type="ECO:0000313" key="1">
    <source>
        <dbReference type="EMBL" id="CAH0405442.1"/>
    </source>
</evidence>
<dbReference type="EMBL" id="OU963897">
    <property type="protein sequence ID" value="CAH0405442.1"/>
    <property type="molecule type" value="Genomic_DNA"/>
</dbReference>
<organism evidence="1 2">
    <name type="scientific">Chilo suppressalis</name>
    <name type="common">Asiatic rice borer moth</name>
    <dbReference type="NCBI Taxonomy" id="168631"/>
    <lineage>
        <taxon>Eukaryota</taxon>
        <taxon>Metazoa</taxon>
        <taxon>Ecdysozoa</taxon>
        <taxon>Arthropoda</taxon>
        <taxon>Hexapoda</taxon>
        <taxon>Insecta</taxon>
        <taxon>Pterygota</taxon>
        <taxon>Neoptera</taxon>
        <taxon>Endopterygota</taxon>
        <taxon>Lepidoptera</taxon>
        <taxon>Glossata</taxon>
        <taxon>Ditrysia</taxon>
        <taxon>Pyraloidea</taxon>
        <taxon>Crambidae</taxon>
        <taxon>Crambinae</taxon>
        <taxon>Chilo</taxon>
    </lineage>
</organism>
<protein>
    <submittedName>
        <fullName evidence="1">Uncharacterized protein</fullName>
    </submittedName>
</protein>
<keyword evidence="2" id="KW-1185">Reference proteome</keyword>
<gene>
    <name evidence="1" type="ORF">CHILSU_LOCUS8807</name>
</gene>
<name>A0ABN8B9U4_CHISP</name>
<sequence length="174" mass="19698">MPKTGNLNIPIQAQTRLKTQISSDIDTTPTSETKNVTVRQKRHASGTVSEASEVLHTDNYLTEENLRDILADTIATKVTAQLKSLEEQFNGMRDAVTFFHQKYESSIKTMLEEKSKVVHALECDNVKLKSTVTDLSIRLNLLEQNMRESNIEINGIPDHKAENLTNTFRRSLKL</sequence>
<accession>A0ABN8B9U4</accession>
<reference evidence="1" key="1">
    <citation type="submission" date="2021-12" db="EMBL/GenBank/DDBJ databases">
        <authorList>
            <person name="King R."/>
        </authorList>
    </citation>
    <scope>NUCLEOTIDE SEQUENCE</scope>
</reference>
<dbReference type="Proteomes" id="UP001153292">
    <property type="component" value="Chromosome 4"/>
</dbReference>
<evidence type="ECO:0000313" key="2">
    <source>
        <dbReference type="Proteomes" id="UP001153292"/>
    </source>
</evidence>